<gene>
    <name evidence="1" type="ORF">ANE_LOCUS7842</name>
</gene>
<dbReference type="EMBL" id="CABITT030000003">
    <property type="protein sequence ID" value="VVA97397.1"/>
    <property type="molecule type" value="Genomic_DNA"/>
</dbReference>
<dbReference type="Proteomes" id="UP000489600">
    <property type="component" value="Unassembled WGS sequence"/>
</dbReference>
<sequence>MSSLLFSSKLSLGKQAQTPIRMLSTTTNPYLMYRVTACGEEFQEAGVMTELHIFDPAKEENFSVGDKPFPKEMVESNSFLSFFF</sequence>
<dbReference type="OrthoDB" id="10405708at2759"/>
<evidence type="ECO:0000313" key="2">
    <source>
        <dbReference type="Proteomes" id="UP000489600"/>
    </source>
</evidence>
<protein>
    <submittedName>
        <fullName evidence="1">Uncharacterized protein</fullName>
    </submittedName>
</protein>
<name>A0A565B715_9BRAS</name>
<dbReference type="AlphaFoldDB" id="A0A565B715"/>
<keyword evidence="2" id="KW-1185">Reference proteome</keyword>
<reference evidence="1" key="1">
    <citation type="submission" date="2019-07" db="EMBL/GenBank/DDBJ databases">
        <authorList>
            <person name="Dittberner H."/>
        </authorList>
    </citation>
    <scope>NUCLEOTIDE SEQUENCE [LARGE SCALE GENOMIC DNA]</scope>
</reference>
<accession>A0A565B715</accession>
<evidence type="ECO:0000313" key="1">
    <source>
        <dbReference type="EMBL" id="VVA97397.1"/>
    </source>
</evidence>
<comment type="caution">
    <text evidence="1">The sequence shown here is derived from an EMBL/GenBank/DDBJ whole genome shotgun (WGS) entry which is preliminary data.</text>
</comment>
<proteinExistence type="predicted"/>
<organism evidence="1 2">
    <name type="scientific">Arabis nemorensis</name>
    <dbReference type="NCBI Taxonomy" id="586526"/>
    <lineage>
        <taxon>Eukaryota</taxon>
        <taxon>Viridiplantae</taxon>
        <taxon>Streptophyta</taxon>
        <taxon>Embryophyta</taxon>
        <taxon>Tracheophyta</taxon>
        <taxon>Spermatophyta</taxon>
        <taxon>Magnoliopsida</taxon>
        <taxon>eudicotyledons</taxon>
        <taxon>Gunneridae</taxon>
        <taxon>Pentapetalae</taxon>
        <taxon>rosids</taxon>
        <taxon>malvids</taxon>
        <taxon>Brassicales</taxon>
        <taxon>Brassicaceae</taxon>
        <taxon>Arabideae</taxon>
        <taxon>Arabis</taxon>
    </lineage>
</organism>